<organism evidence="1 2">
    <name type="scientific">Flavivirga eckloniae</name>
    <dbReference type="NCBI Taxonomy" id="1803846"/>
    <lineage>
        <taxon>Bacteria</taxon>
        <taxon>Pseudomonadati</taxon>
        <taxon>Bacteroidota</taxon>
        <taxon>Flavobacteriia</taxon>
        <taxon>Flavobacteriales</taxon>
        <taxon>Flavobacteriaceae</taxon>
        <taxon>Flavivirga</taxon>
    </lineage>
</organism>
<keyword evidence="2" id="KW-1185">Reference proteome</keyword>
<dbReference type="Proteomes" id="UP000235826">
    <property type="component" value="Chromosome"/>
</dbReference>
<dbReference type="AlphaFoldDB" id="A0A2K9PK16"/>
<protein>
    <submittedName>
        <fullName evidence="1">Uncharacterized protein</fullName>
    </submittedName>
</protein>
<accession>A0A2K9PK16</accession>
<evidence type="ECO:0000313" key="1">
    <source>
        <dbReference type="EMBL" id="AUP77366.1"/>
    </source>
</evidence>
<name>A0A2K9PK16_9FLAO</name>
<dbReference type="KEGG" id="fek:C1H87_00975"/>
<gene>
    <name evidence="1" type="ORF">C1H87_00975</name>
</gene>
<reference evidence="1 2" key="1">
    <citation type="submission" date="2018-01" db="EMBL/GenBank/DDBJ databases">
        <title>Complete genome sequence of Flavivirga eckloniae ECD14 isolated from seaweed Ecklonia cava.</title>
        <authorList>
            <person name="Lee J.H."/>
            <person name="Baik K.S."/>
            <person name="Seong C.N."/>
        </authorList>
    </citation>
    <scope>NUCLEOTIDE SEQUENCE [LARGE SCALE GENOMIC DNA]</scope>
    <source>
        <strain evidence="1 2">ECD14</strain>
    </source>
</reference>
<evidence type="ECO:0000313" key="2">
    <source>
        <dbReference type="Proteomes" id="UP000235826"/>
    </source>
</evidence>
<proteinExistence type="predicted"/>
<dbReference type="EMBL" id="CP025791">
    <property type="protein sequence ID" value="AUP77366.1"/>
    <property type="molecule type" value="Genomic_DNA"/>
</dbReference>
<sequence>MAQSIESKIPNSAEAVISVNGDRLTELVPIAKFNEYSFAQKMLEKLSRNSESELTLNSIEDLGFDVNSKAFYFFKRTDSISYHTFLIKLTDKNKFESLMSPRDKESIVTEEGLRVMAENRLITVWNDNLLLFSAYEKGRPYFKEHEERFMSQMEHEDITYYQLKKALTSKWAKIHAFNVIKGHGETSILSNKSYASSKDKNAAASVWLSDYGQLISDVMFDMYGGNAISSLIPWESISNLYGFKSVVANLYFDKGAARMTTEMEMSSDLIKSSKSFYNSKIDKAFFNYLNYDETLAYMSLSLNTKALLEEYPKLQARVFDRAVPTKKGELDLVVDLLSLLLDEEAISDLITGDVLFTLDNFEEKEVTYTSYEFDEDYNRKETTRTKNEIVPDFTIMIGSKKDKLLNKAARLGVKQKLFEDKNGYFKINIPQKEVPFGLYLYAAIKNDILFFTTSEEKISNIVNNRFIKNPGKHQKLIKSCSSVLYINGEKLISKVPESELSRKERRYFNYAKESLKDAYFKTLKIKGNKLLSEMNINTANSEENSLKLFLNLIDALAK</sequence>